<evidence type="ECO:0000256" key="3">
    <source>
        <dbReference type="ARBA" id="ARBA00022989"/>
    </source>
</evidence>
<feature type="transmembrane region" description="Helical" evidence="6">
    <location>
        <begin position="912"/>
        <end position="932"/>
    </location>
</feature>
<dbReference type="CDD" id="cd15039">
    <property type="entry name" value="7tmB3_Methuselah-like"/>
    <property type="match status" value="1"/>
</dbReference>
<dbReference type="Pfam" id="PF00002">
    <property type="entry name" value="7tm_2"/>
    <property type="match status" value="1"/>
</dbReference>
<feature type="region of interest" description="Disordered" evidence="5">
    <location>
        <begin position="945"/>
        <end position="987"/>
    </location>
</feature>
<evidence type="ECO:0000256" key="2">
    <source>
        <dbReference type="ARBA" id="ARBA00022692"/>
    </source>
</evidence>
<dbReference type="GO" id="GO:0016020">
    <property type="term" value="C:membrane"/>
    <property type="evidence" value="ECO:0007669"/>
    <property type="project" value="UniProtKB-SubCell"/>
</dbReference>
<feature type="transmembrane region" description="Helical" evidence="6">
    <location>
        <begin position="1036"/>
        <end position="1056"/>
    </location>
</feature>
<dbReference type="AlphaFoldDB" id="A0AAW0Y6N1"/>
<dbReference type="PANTHER" id="PTHR46953:SF1">
    <property type="entry name" value="G-PROTEIN COUPLED RECEPTOR MTH-LIKE 1-RELATED"/>
    <property type="match status" value="1"/>
</dbReference>
<feature type="compositionally biased region" description="Polar residues" evidence="5">
    <location>
        <begin position="1214"/>
        <end position="1228"/>
    </location>
</feature>
<feature type="transmembrane region" description="Helical" evidence="6">
    <location>
        <begin position="1003"/>
        <end position="1024"/>
    </location>
</feature>
<sequence>MISSVLFLLLSISGLLGEGWCNPVDRSPARSCVGNVSTPCSHTGVTTSHGAQPLPPRIQDSQGNEVKAREVFKTPVTQERLGIYAFDDGEEPSNNTLLDLASRNSSELPALTAAELNHHTANDIFIMTDVQTNSSGQPQEQSHIDHTTSKELILTQNVTMASHEPHDEIMTKNEELENITKTIIRENSAYVVYQNSTPASVNNSHQSLEYRDRRTVLVHNAPVQSDSHVNTELESIAHKQEISAVKEGSQYVERTPVRKCCGFNEFFSLISQQCEAVDKDTGFTDAVHELLEENVGRDLQFVTGLLQQCPSTGDVPAINEANSHSFSILSSGHLKEHIAGTNYDHDHYCLELASSGPDQFASGVLVAALCHPWPSEVYTRKCCDLDEYYDHALKDCRPRLANMSDTENLVYEFSKNNPRVSSIHVSTGRLKCSRGAPRIVVADQAFLDSANQLCERQSGHCYPSTLYCIEYLWAEGDTTLTAVASVCPLDSFHKCCPRNHILTETGCIEASGGDVSARMLQLLEVMEPQFGFPTEVDGGQCVQEWITPNDSEIRWWINKSGYLAIDAKAVSYSTMRYCVDDYVDPNNQTQTVALMCYTELENIVPVHLSAQPSEAGSVGKCCPHDQYMTMDGFTCVSDNLGLSLLQNPLVHAANVTKLTFTSFPTCESEEGYHYYYIDPTSFDDHVELVAGQALEVVSVEGRCVLGRQLLRRENYCLEYGVDGSNIRPIVLVCPDTWKGMDVHTEKFGLTAVLLGFSCAALFATAFSLISTRVRRGLVTVKKVNTLAGRILLSYVLAYLVAFLLLAVNMKVEVSQDNIECQTMAGLLTFFLLAAFQWNTSICLESLLLTLRVSTSERWRYVLHSVWAWGVPGFITALALSLDHYRTSLPCNVITPRVGLYKCFFSDRDAKLVYLYVPMLLSLSANVVLLAAARYVRSAKLRRLEHGGPKSRTTGTEDPKSNTSLSKDDNANTTTSASHPPVNLQHSGLRTHQTRNLWTESVKLVVWSGATWLMEVIAFVVAQYIAEPTGSWYDYLWYLPSSVNALRGVGIFYILVLTPENRVKLARVFSNLGGSLAGVNFPGKSTRARDGTVSSGNHQSSIGGGSGSEVRGPGRRNMSIATTITQFSSISSSHSHDSRADTATGRTRVHPRVAHSISQIDTRRSSASSASSDCEGFELDNEISGGGRRKSSLATFGGVSLPSVDEEDVFEEAPTSHTSLNITKSTSDA</sequence>
<dbReference type="EMBL" id="JARKIK010000004">
    <property type="protein sequence ID" value="KAK8752414.1"/>
    <property type="molecule type" value="Genomic_DNA"/>
</dbReference>
<name>A0AAW0Y6N1_CHEQU</name>
<evidence type="ECO:0000256" key="6">
    <source>
        <dbReference type="SAM" id="Phobius"/>
    </source>
</evidence>
<dbReference type="GO" id="GO:0007166">
    <property type="term" value="P:cell surface receptor signaling pathway"/>
    <property type="evidence" value="ECO:0007669"/>
    <property type="project" value="InterPro"/>
</dbReference>
<feature type="region of interest" description="Disordered" evidence="5">
    <location>
        <begin position="1126"/>
        <end position="1228"/>
    </location>
</feature>
<organism evidence="9 10">
    <name type="scientific">Cherax quadricarinatus</name>
    <name type="common">Australian red claw crayfish</name>
    <dbReference type="NCBI Taxonomy" id="27406"/>
    <lineage>
        <taxon>Eukaryota</taxon>
        <taxon>Metazoa</taxon>
        <taxon>Ecdysozoa</taxon>
        <taxon>Arthropoda</taxon>
        <taxon>Crustacea</taxon>
        <taxon>Multicrustacea</taxon>
        <taxon>Malacostraca</taxon>
        <taxon>Eumalacostraca</taxon>
        <taxon>Eucarida</taxon>
        <taxon>Decapoda</taxon>
        <taxon>Pleocyemata</taxon>
        <taxon>Astacidea</taxon>
        <taxon>Parastacoidea</taxon>
        <taxon>Parastacidae</taxon>
        <taxon>Cherax</taxon>
    </lineage>
</organism>
<dbReference type="InterPro" id="IPR052808">
    <property type="entry name" value="GPCR_Mth-like"/>
</dbReference>
<keyword evidence="4 6" id="KW-0472">Membrane</keyword>
<comment type="caution">
    <text evidence="9">The sequence shown here is derived from an EMBL/GenBank/DDBJ whole genome shotgun (WGS) entry which is preliminary data.</text>
</comment>
<evidence type="ECO:0000259" key="8">
    <source>
        <dbReference type="PROSITE" id="PS50261"/>
    </source>
</evidence>
<feature type="domain" description="G-protein coupled receptors family 2 profile 2" evidence="8">
    <location>
        <begin position="746"/>
        <end position="1058"/>
    </location>
</feature>
<reference evidence="9" key="2">
    <citation type="submission" date="2024-01" db="EMBL/GenBank/DDBJ databases">
        <authorList>
            <person name="He J."/>
            <person name="Wang M."/>
            <person name="Zheng J."/>
            <person name="Liu Z."/>
        </authorList>
    </citation>
    <scope>NUCLEOTIDE SEQUENCE</scope>
    <source>
        <strain evidence="9">ZL_2023a</strain>
        <tissue evidence="9">Muscle</tissue>
    </source>
</reference>
<keyword evidence="10" id="KW-1185">Reference proteome</keyword>
<keyword evidence="3 6" id="KW-1133">Transmembrane helix</keyword>
<protein>
    <recommendedName>
        <fullName evidence="8">G-protein coupled receptors family 2 profile 2 domain-containing protein</fullName>
    </recommendedName>
</protein>
<evidence type="ECO:0000256" key="1">
    <source>
        <dbReference type="ARBA" id="ARBA00004141"/>
    </source>
</evidence>
<accession>A0AAW0Y6N1</accession>
<keyword evidence="7" id="KW-0732">Signal</keyword>
<dbReference type="EMBL" id="JARKIK010000004">
    <property type="protein sequence ID" value="KAK8752413.1"/>
    <property type="molecule type" value="Genomic_DNA"/>
</dbReference>
<dbReference type="InterPro" id="IPR000832">
    <property type="entry name" value="GPCR_2_secretin-like"/>
</dbReference>
<feature type="transmembrane region" description="Helical" evidence="6">
    <location>
        <begin position="790"/>
        <end position="807"/>
    </location>
</feature>
<feature type="transmembrane region" description="Helical" evidence="6">
    <location>
        <begin position="827"/>
        <end position="848"/>
    </location>
</feature>
<dbReference type="Gene3D" id="1.20.1070.10">
    <property type="entry name" value="Rhodopsin 7-helix transmembrane proteins"/>
    <property type="match status" value="1"/>
</dbReference>
<feature type="transmembrane region" description="Helical" evidence="6">
    <location>
        <begin position="860"/>
        <end position="879"/>
    </location>
</feature>
<dbReference type="EMBL" id="JARKIK010000004">
    <property type="protein sequence ID" value="KAK8752411.1"/>
    <property type="molecule type" value="Genomic_DNA"/>
</dbReference>
<evidence type="ECO:0000256" key="7">
    <source>
        <dbReference type="SAM" id="SignalP"/>
    </source>
</evidence>
<feature type="chain" id="PRO_5044717531" description="G-protein coupled receptors family 2 profile 2 domain-containing protein" evidence="7">
    <location>
        <begin position="22"/>
        <end position="1228"/>
    </location>
</feature>
<dbReference type="GO" id="GO:0004930">
    <property type="term" value="F:G protein-coupled receptor activity"/>
    <property type="evidence" value="ECO:0007669"/>
    <property type="project" value="InterPro"/>
</dbReference>
<feature type="transmembrane region" description="Helical" evidence="6">
    <location>
        <begin position="747"/>
        <end position="769"/>
    </location>
</feature>
<comment type="subcellular location">
    <subcellularLocation>
        <location evidence="1">Membrane</location>
        <topology evidence="1">Multi-pass membrane protein</topology>
    </subcellularLocation>
</comment>
<reference evidence="9 10" key="1">
    <citation type="journal article" date="2024" name="BMC Genomics">
        <title>Genome assembly of redclaw crayfish (Cherax quadricarinatus) provides insights into its immune adaptation and hypoxia tolerance.</title>
        <authorList>
            <person name="Liu Z."/>
            <person name="Zheng J."/>
            <person name="Li H."/>
            <person name="Fang K."/>
            <person name="Wang S."/>
            <person name="He J."/>
            <person name="Zhou D."/>
            <person name="Weng S."/>
            <person name="Chi M."/>
            <person name="Gu Z."/>
            <person name="He J."/>
            <person name="Li F."/>
            <person name="Wang M."/>
        </authorList>
    </citation>
    <scope>NUCLEOTIDE SEQUENCE [LARGE SCALE GENOMIC DNA]</scope>
    <source>
        <strain evidence="9">ZL_2023a</strain>
    </source>
</reference>
<gene>
    <name evidence="9" type="ORF">OTU49_005468</name>
</gene>
<evidence type="ECO:0000313" key="10">
    <source>
        <dbReference type="Proteomes" id="UP001445076"/>
    </source>
</evidence>
<dbReference type="Proteomes" id="UP001445076">
    <property type="component" value="Unassembled WGS sequence"/>
</dbReference>
<feature type="compositionally biased region" description="Polar residues" evidence="5">
    <location>
        <begin position="970"/>
        <end position="987"/>
    </location>
</feature>
<keyword evidence="2 6" id="KW-0812">Transmembrane</keyword>
<dbReference type="EMBL" id="JARKIK010000004">
    <property type="protein sequence ID" value="KAK8752412.1"/>
    <property type="molecule type" value="Genomic_DNA"/>
</dbReference>
<feature type="signal peptide" evidence="7">
    <location>
        <begin position="1"/>
        <end position="21"/>
    </location>
</feature>
<dbReference type="PROSITE" id="PS50261">
    <property type="entry name" value="G_PROTEIN_RECEP_F2_4"/>
    <property type="match status" value="1"/>
</dbReference>
<evidence type="ECO:0000256" key="5">
    <source>
        <dbReference type="SAM" id="MobiDB-lite"/>
    </source>
</evidence>
<feature type="compositionally biased region" description="Basic and acidic residues" evidence="5">
    <location>
        <begin position="954"/>
        <end position="969"/>
    </location>
</feature>
<dbReference type="EMBL" id="JARKIK010000004">
    <property type="protein sequence ID" value="KAK8752415.1"/>
    <property type="molecule type" value="Genomic_DNA"/>
</dbReference>
<dbReference type="InterPro" id="IPR017981">
    <property type="entry name" value="GPCR_2-like_7TM"/>
</dbReference>
<dbReference type="PANTHER" id="PTHR46953">
    <property type="entry name" value="G-PROTEIN COUPLED RECEPTOR MTH-LIKE 1-RELATED"/>
    <property type="match status" value="1"/>
</dbReference>
<proteinExistence type="predicted"/>
<evidence type="ECO:0000313" key="9">
    <source>
        <dbReference type="EMBL" id="KAK8752415.1"/>
    </source>
</evidence>
<evidence type="ECO:0000256" key="4">
    <source>
        <dbReference type="ARBA" id="ARBA00023136"/>
    </source>
</evidence>
<feature type="region of interest" description="Disordered" evidence="5">
    <location>
        <begin position="1085"/>
        <end position="1114"/>
    </location>
</feature>